<sequence length="198" mass="22403">MRRPHAVDAMSFGGADVHRRSRHRRSPRRCCTSPRTVRDQRSPLRRSHSATGLPRTPSRAGRRLHALLATSLPGTRDRRHSVLPALVTRRLQTRGRRGAIYPLVKSITEEAMCGTCTRLVLSRRHHFSTGRAQDDRFVGYCTRHLRAESALQRVARVNTVPDSQIDEAACLSRTDRLRIRRPCVWRAARSTLACSGQG</sequence>
<reference evidence="2 3" key="1">
    <citation type="submission" date="2014-06" db="EMBL/GenBank/DDBJ databases">
        <title>Evolutionary Origins and Diversification of the Mycorrhizal Mutualists.</title>
        <authorList>
            <consortium name="DOE Joint Genome Institute"/>
            <consortium name="Mycorrhizal Genomics Consortium"/>
            <person name="Kohler A."/>
            <person name="Kuo A."/>
            <person name="Nagy L.G."/>
            <person name="Floudas D."/>
            <person name="Copeland A."/>
            <person name="Barry K.W."/>
            <person name="Cichocki N."/>
            <person name="Veneault-Fourrey C."/>
            <person name="LaButti K."/>
            <person name="Lindquist E.A."/>
            <person name="Lipzen A."/>
            <person name="Lundell T."/>
            <person name="Morin E."/>
            <person name="Murat C."/>
            <person name="Riley R."/>
            <person name="Ohm R."/>
            <person name="Sun H."/>
            <person name="Tunlid A."/>
            <person name="Henrissat B."/>
            <person name="Grigoriev I.V."/>
            <person name="Hibbett D.S."/>
            <person name="Martin F."/>
        </authorList>
    </citation>
    <scope>NUCLEOTIDE SEQUENCE [LARGE SCALE GENOMIC DNA]</scope>
    <source>
        <strain evidence="2 3">FD-325 SS-3</strain>
    </source>
</reference>
<organism evidence="2 3">
    <name type="scientific">Plicaturopsis crispa FD-325 SS-3</name>
    <dbReference type="NCBI Taxonomy" id="944288"/>
    <lineage>
        <taxon>Eukaryota</taxon>
        <taxon>Fungi</taxon>
        <taxon>Dikarya</taxon>
        <taxon>Basidiomycota</taxon>
        <taxon>Agaricomycotina</taxon>
        <taxon>Agaricomycetes</taxon>
        <taxon>Agaricomycetidae</taxon>
        <taxon>Amylocorticiales</taxon>
        <taxon>Amylocorticiaceae</taxon>
        <taxon>Plicatura</taxon>
        <taxon>Plicaturopsis crispa</taxon>
    </lineage>
</organism>
<dbReference type="AlphaFoldDB" id="A0A0C9SRS5"/>
<protein>
    <submittedName>
        <fullName evidence="2">Uncharacterized protein</fullName>
    </submittedName>
</protein>
<dbReference type="Proteomes" id="UP000053263">
    <property type="component" value="Unassembled WGS sequence"/>
</dbReference>
<feature type="compositionally biased region" description="Basic residues" evidence="1">
    <location>
        <begin position="19"/>
        <end position="28"/>
    </location>
</feature>
<dbReference type="EMBL" id="KN832569">
    <property type="protein sequence ID" value="KII84992.1"/>
    <property type="molecule type" value="Genomic_DNA"/>
</dbReference>
<name>A0A0C9SRS5_PLICR</name>
<keyword evidence="3" id="KW-1185">Reference proteome</keyword>
<evidence type="ECO:0000256" key="1">
    <source>
        <dbReference type="SAM" id="MobiDB-lite"/>
    </source>
</evidence>
<proteinExistence type="predicted"/>
<feature type="region of interest" description="Disordered" evidence="1">
    <location>
        <begin position="1"/>
        <end position="60"/>
    </location>
</feature>
<gene>
    <name evidence="2" type="ORF">PLICRDRAFT_350446</name>
</gene>
<evidence type="ECO:0000313" key="2">
    <source>
        <dbReference type="EMBL" id="KII84992.1"/>
    </source>
</evidence>
<evidence type="ECO:0000313" key="3">
    <source>
        <dbReference type="Proteomes" id="UP000053263"/>
    </source>
</evidence>
<accession>A0A0C9SRS5</accession>
<dbReference type="HOGENOM" id="CLU_1378649_0_0_1"/>